<feature type="region of interest" description="Disordered" evidence="1">
    <location>
        <begin position="25"/>
        <end position="101"/>
    </location>
</feature>
<feature type="compositionally biased region" description="Low complexity" evidence="1">
    <location>
        <begin position="320"/>
        <end position="330"/>
    </location>
</feature>
<feature type="compositionally biased region" description="Polar residues" evidence="1">
    <location>
        <begin position="81"/>
        <end position="100"/>
    </location>
</feature>
<dbReference type="GeneID" id="24111023"/>
<feature type="region of interest" description="Disordered" evidence="1">
    <location>
        <begin position="320"/>
        <end position="529"/>
    </location>
</feature>
<evidence type="ECO:0000256" key="1">
    <source>
        <dbReference type="SAM" id="MobiDB-lite"/>
    </source>
</evidence>
<dbReference type="OrthoDB" id="10254720at2759"/>
<sequence length="684" mass="73370">MEAELAKELREATDQLLDIAPARPSAFAASPHLQQTRRDVSPSKIEPASTRSTATFSASSKLEVLHSPTDVRPFQWPVPPTSTVNSGVDNTGSPSNTVASRSHDPIKIELGTSLLDDADDNLPARGLSSRTRSVKAGTAQEHDDTQILASSHLSDGFDQELRVPSPSKLRVRTPVNDIYINQYGERVVQGKVVGRTLGGRPRPQSRERDPSTAADECGPDPSSILPSTSAKTTSESTTTSTSTPPAFFLESFPDAFQSAAGTSPTKPPPPVKKKARRPSRGGPPSIIRAPRAVAGALTLAHWDNNDDVSIVLDTSSDIASDFGSPSSASSKQLSMSPRPRKARLSSSASSRPVDKSLTEGLLGLRLQSEDRSKSQSTGKDTALLSPAEGVATVDSTRSQLELPSIRRPTPTIELSQAKADPVVLHGNRRQARASGMIQPQDEARSGSSSKLNSPAVSPPTNTSALPATSSDQSAQNHDQNGARTRLESASEPSSPLISPRRERAAYWQSSEHHERAEIVGDKDDVDNASLESAPSSLISLPVSTLTSSSRSPSHHSLERRRSGGSSFSHRRRQSSASIRNGSSDVFAREVRIRGWSEVGSQARGWVVFELRIITKQGTPIVAHKRFSSFVKLRSTLLNECKDQAKWLPQLPTRRTGLLSKYDASDLKRSVPVSSACSKGESDTA</sequence>
<feature type="compositionally biased region" description="Basic and acidic residues" evidence="1">
    <location>
        <begin position="499"/>
        <end position="522"/>
    </location>
</feature>
<dbReference type="HOGENOM" id="CLU_419753_0_0_1"/>
<evidence type="ECO:0000313" key="2">
    <source>
        <dbReference type="EMBL" id="GAC98157.1"/>
    </source>
</evidence>
<feature type="compositionally biased region" description="Low complexity" evidence="1">
    <location>
        <begin position="227"/>
        <end position="243"/>
    </location>
</feature>
<feature type="compositionally biased region" description="Low complexity" evidence="1">
    <location>
        <begin position="48"/>
        <end position="60"/>
    </location>
</feature>
<reference evidence="3" key="1">
    <citation type="journal article" date="2013" name="Genome Announc.">
        <title>Draft genome sequence of the basidiomycetous yeast-like fungus Pseudozyma hubeiensis SY62, which produces an abundant amount of the biosurfactant mannosylerythritol lipids.</title>
        <authorList>
            <person name="Konishi M."/>
            <person name="Hatada Y."/>
            <person name="Horiuchi J."/>
        </authorList>
    </citation>
    <scope>NUCLEOTIDE SEQUENCE [LARGE SCALE GENOMIC DNA]</scope>
    <source>
        <strain evidence="3">SY62</strain>
    </source>
</reference>
<accession>R9PA75</accession>
<feature type="region of interest" description="Disordered" evidence="1">
    <location>
        <begin position="122"/>
        <end position="144"/>
    </location>
</feature>
<dbReference type="Proteomes" id="UP000014071">
    <property type="component" value="Unassembled WGS sequence"/>
</dbReference>
<dbReference type="AlphaFoldDB" id="R9PA75"/>
<feature type="compositionally biased region" description="Low complexity" evidence="1">
    <location>
        <begin position="541"/>
        <end position="551"/>
    </location>
</feature>
<protein>
    <submittedName>
        <fullName evidence="2">Sorting nexin-like protein</fullName>
    </submittedName>
</protein>
<keyword evidence="3" id="KW-1185">Reference proteome</keyword>
<dbReference type="eggNOG" id="ENOG502S5IQ">
    <property type="taxonomic scope" value="Eukaryota"/>
</dbReference>
<feature type="region of interest" description="Disordered" evidence="1">
    <location>
        <begin position="192"/>
        <end position="287"/>
    </location>
</feature>
<proteinExistence type="predicted"/>
<evidence type="ECO:0000313" key="3">
    <source>
        <dbReference type="Proteomes" id="UP000014071"/>
    </source>
</evidence>
<dbReference type="GO" id="GO:0035091">
    <property type="term" value="F:phosphatidylinositol binding"/>
    <property type="evidence" value="ECO:0007669"/>
    <property type="project" value="InterPro"/>
</dbReference>
<dbReference type="STRING" id="1305764.R9PA75"/>
<organism evidence="2 3">
    <name type="scientific">Pseudozyma hubeiensis (strain SY62)</name>
    <name type="common">Yeast</name>
    <dbReference type="NCBI Taxonomy" id="1305764"/>
    <lineage>
        <taxon>Eukaryota</taxon>
        <taxon>Fungi</taxon>
        <taxon>Dikarya</taxon>
        <taxon>Basidiomycota</taxon>
        <taxon>Ustilaginomycotina</taxon>
        <taxon>Ustilaginomycetes</taxon>
        <taxon>Ustilaginales</taxon>
        <taxon>Ustilaginaceae</taxon>
        <taxon>Pseudozyma</taxon>
    </lineage>
</organism>
<dbReference type="SUPFAM" id="SSF64268">
    <property type="entry name" value="PX domain"/>
    <property type="match status" value="1"/>
</dbReference>
<gene>
    <name evidence="2" type="ORF">PHSY_005746</name>
</gene>
<feature type="compositionally biased region" description="Polar residues" evidence="1">
    <location>
        <begin position="445"/>
        <end position="482"/>
    </location>
</feature>
<name>R9PA75_PSEHS</name>
<feature type="region of interest" description="Disordered" evidence="1">
    <location>
        <begin position="541"/>
        <end position="580"/>
    </location>
</feature>
<dbReference type="RefSeq" id="XP_012191744.1">
    <property type="nucleotide sequence ID" value="XM_012336354.1"/>
</dbReference>
<dbReference type="InterPro" id="IPR036871">
    <property type="entry name" value="PX_dom_sf"/>
</dbReference>
<dbReference type="EMBL" id="DF238816">
    <property type="protein sequence ID" value="GAC98157.1"/>
    <property type="molecule type" value="Genomic_DNA"/>
</dbReference>